<keyword evidence="1" id="KW-0677">Repeat</keyword>
<evidence type="ECO:0000259" key="4">
    <source>
        <dbReference type="PROSITE" id="PS50835"/>
    </source>
</evidence>
<feature type="domain" description="Fibronectin type-III" evidence="5">
    <location>
        <begin position="718"/>
        <end position="826"/>
    </location>
</feature>
<proteinExistence type="predicted"/>
<evidence type="ECO:0000256" key="3">
    <source>
        <dbReference type="SAM" id="Phobius"/>
    </source>
</evidence>
<dbReference type="InterPro" id="IPR036179">
    <property type="entry name" value="Ig-like_dom_sf"/>
</dbReference>
<dbReference type="SUPFAM" id="SSF49265">
    <property type="entry name" value="Fibronectin type III"/>
    <property type="match status" value="4"/>
</dbReference>
<keyword evidence="6" id="KW-1185">Reference proteome</keyword>
<feature type="domain" description="Ig-like" evidence="4">
    <location>
        <begin position="230"/>
        <end position="301"/>
    </location>
</feature>
<dbReference type="InterPro" id="IPR007110">
    <property type="entry name" value="Ig-like_dom"/>
</dbReference>
<keyword evidence="2" id="KW-1015">Disulfide bond</keyword>
<keyword evidence="3" id="KW-0472">Membrane</keyword>
<dbReference type="SMART" id="SM00409">
    <property type="entry name" value="IG"/>
    <property type="match status" value="6"/>
</dbReference>
<sequence length="1188" mass="133432">MTWKRPAGGPRSVEILGARARRSWYTSGSRETTDLERSQFVWHGTGETLLTSLQYWTPGRDYNDSSGVIVYTYSADHGYRWEVDEPSNENGYICELPEEEAYRILQDNRDYDYGLERIDLNLLERGPYFVSQPHSTVIVGDPPSIEVECVASGNPEPIYSWMKGKDFDVKLTPELDPRYTITNGKLRIENPVIQKDSGLYRCRVENKFGVIVGHVIRLTFGDIGEFSNVPDAPVNAKAYEGAAIDCSKISYKPAVQYNWYKHTALQFIRPEFQPYMFISRNGKLYFTEVTTADEGSYHCLAMLTGVNRYTIGTDQPPTRTSMPIRLHVHDQAPKADWGPEIQDEFIAVFPKPPLAGQDVHLECFAYGTATSQFVYSWKREGKELPKNSHQLDHNRVLVLTEATLDDQGVYTCSVSRGTSSRDSKSIYLKLGAKPYFLLPIGNQHADFGSQLTWRCDARANPAASFRWLRNGRPLTSDPDQGIRVINNVLVIKKLDPAKHDGMYQCEASNNQGTSLSEGQLRVLKFPPNFNKYPMNRNIRASANGNLTLHCRPEGAPLPVIRWFLNGAELPVSSSKVMQLPGGHLRLLFVTQSDVGEYRCRAENFLGAAEDRTIITVEPGTHISISPADETVTVNNTVFLPCTASHAPDADMIYSWRFNGFLLDPKRHPEYKIIQETGIGRTGMYIRLATLKHQGHYVCEALTPLSADRKGAWLTVKGPPSEPAGVYADTPTTGNSSVVIRWTDGSDNGAAISRYIIEAANAYEGDTWEIAIADLKHVDTLAEEDTTNSVKVSGLNPGCGYRFRVISVNAYGRSPPSRPSRSLLEYQLSFPQKKLLGRHDHHVELVGVENYYLEYEFKVQAFNDLGYGPNSTVVTIMSAEDLPIAIPTNVYADGYNGSAMEVTWTPVPQTREYAKGKILGYQVFGLLLLLLLLLVLFFGAHMTLCSCEIRKTLYSNNKVLLLLLLVVVVEVVVMGVWLCRSINYWHEEEVATDYKEFIRHEGQIDMGIVIGLKSDNFYFFTIQVYNSAGLGPISEYFFQETLHAPAFKYPEDVRVSSAGGHAVEVWWRGVHITQPEANVYGYVIYYWPANEHYRTASHLIVYNHLTYHAQIHVDPGVVYALRVSAYSVGGYGKKSRTTYFTLEGRNVLVDYRLAQTVEAFRSAAITSSISVLSLIVWLTMSTPFSLIVS</sequence>
<dbReference type="CDD" id="cd00063">
    <property type="entry name" value="FN3"/>
    <property type="match status" value="2"/>
</dbReference>
<feature type="domain" description="Fibronectin type-III" evidence="5">
    <location>
        <begin position="1048"/>
        <end position="1144"/>
    </location>
</feature>
<dbReference type="InterPro" id="IPR003599">
    <property type="entry name" value="Ig_sub"/>
</dbReference>
<dbReference type="GeneID" id="101858638"/>
<evidence type="ECO:0000256" key="2">
    <source>
        <dbReference type="ARBA" id="ARBA00023157"/>
    </source>
</evidence>
<dbReference type="InterPro" id="IPR003961">
    <property type="entry name" value="FN3_dom"/>
</dbReference>
<dbReference type="Proteomes" id="UP000694888">
    <property type="component" value="Unplaced"/>
</dbReference>
<keyword evidence="3" id="KW-0812">Transmembrane</keyword>
<evidence type="ECO:0000313" key="7">
    <source>
        <dbReference type="RefSeq" id="XP_035826393.1"/>
    </source>
</evidence>
<dbReference type="InterPro" id="IPR036116">
    <property type="entry name" value="FN3_sf"/>
</dbReference>
<feature type="domain" description="Ig-like" evidence="4">
    <location>
        <begin position="527"/>
        <end position="615"/>
    </location>
</feature>
<reference evidence="7" key="1">
    <citation type="submission" date="2025-08" db="UniProtKB">
        <authorList>
            <consortium name="RefSeq"/>
        </authorList>
    </citation>
    <scope>IDENTIFICATION</scope>
</reference>
<dbReference type="PROSITE" id="PS50853">
    <property type="entry name" value="FN3"/>
    <property type="match status" value="2"/>
</dbReference>
<dbReference type="PANTHER" id="PTHR44170">
    <property type="entry name" value="PROTEIN SIDEKICK"/>
    <property type="match status" value="1"/>
</dbReference>
<feature type="domain" description="Ig-like" evidence="4">
    <location>
        <begin position="339"/>
        <end position="427"/>
    </location>
</feature>
<dbReference type="InterPro" id="IPR003598">
    <property type="entry name" value="Ig_sub2"/>
</dbReference>
<evidence type="ECO:0000259" key="5">
    <source>
        <dbReference type="PROSITE" id="PS50853"/>
    </source>
</evidence>
<organism evidence="6 7">
    <name type="scientific">Aplysia californica</name>
    <name type="common">California sea hare</name>
    <dbReference type="NCBI Taxonomy" id="6500"/>
    <lineage>
        <taxon>Eukaryota</taxon>
        <taxon>Metazoa</taxon>
        <taxon>Spiralia</taxon>
        <taxon>Lophotrochozoa</taxon>
        <taxon>Mollusca</taxon>
        <taxon>Gastropoda</taxon>
        <taxon>Heterobranchia</taxon>
        <taxon>Euthyneura</taxon>
        <taxon>Tectipleura</taxon>
        <taxon>Aplysiida</taxon>
        <taxon>Aplysioidea</taxon>
        <taxon>Aplysiidae</taxon>
        <taxon>Aplysia</taxon>
    </lineage>
</organism>
<dbReference type="PROSITE" id="PS50835">
    <property type="entry name" value="IG_LIKE"/>
    <property type="match status" value="6"/>
</dbReference>
<protein>
    <submittedName>
        <fullName evidence="7">Contactin</fullName>
    </submittedName>
</protein>
<dbReference type="SMART" id="SM00060">
    <property type="entry name" value="FN3"/>
    <property type="match status" value="3"/>
</dbReference>
<feature type="domain" description="Ig-like" evidence="4">
    <location>
        <begin position="434"/>
        <end position="516"/>
    </location>
</feature>
<feature type="transmembrane region" description="Helical" evidence="3">
    <location>
        <begin position="958"/>
        <end position="977"/>
    </location>
</feature>
<dbReference type="PANTHER" id="PTHR44170:SF6">
    <property type="entry name" value="CONTACTIN"/>
    <property type="match status" value="1"/>
</dbReference>
<evidence type="ECO:0000313" key="6">
    <source>
        <dbReference type="Proteomes" id="UP000694888"/>
    </source>
</evidence>
<dbReference type="SMART" id="SM00408">
    <property type="entry name" value="IGc2"/>
    <property type="match status" value="6"/>
</dbReference>
<feature type="domain" description="Ig-like" evidence="4">
    <location>
        <begin position="127"/>
        <end position="206"/>
    </location>
</feature>
<dbReference type="SUPFAM" id="SSF48726">
    <property type="entry name" value="Immunoglobulin"/>
    <property type="match status" value="6"/>
</dbReference>
<feature type="domain" description="Ig-like" evidence="4">
    <location>
        <begin position="618"/>
        <end position="700"/>
    </location>
</feature>
<dbReference type="CDD" id="cd00096">
    <property type="entry name" value="Ig"/>
    <property type="match status" value="1"/>
</dbReference>
<feature type="transmembrane region" description="Helical" evidence="3">
    <location>
        <begin position="917"/>
        <end position="937"/>
    </location>
</feature>
<dbReference type="Pfam" id="PF00041">
    <property type="entry name" value="fn3"/>
    <property type="match status" value="2"/>
</dbReference>
<name>A0ABM1VVF1_APLCA</name>
<gene>
    <name evidence="7" type="primary">LOC101858638</name>
</gene>
<dbReference type="RefSeq" id="XP_035826393.1">
    <property type="nucleotide sequence ID" value="XM_035970500.1"/>
</dbReference>
<dbReference type="InterPro" id="IPR013783">
    <property type="entry name" value="Ig-like_fold"/>
</dbReference>
<evidence type="ECO:0000256" key="1">
    <source>
        <dbReference type="ARBA" id="ARBA00022737"/>
    </source>
</evidence>
<accession>A0ABM1VVF1</accession>
<dbReference type="Pfam" id="PF13927">
    <property type="entry name" value="Ig_3"/>
    <property type="match status" value="5"/>
</dbReference>
<keyword evidence="3" id="KW-1133">Transmembrane helix</keyword>
<dbReference type="Gene3D" id="2.60.40.10">
    <property type="entry name" value="Immunoglobulins"/>
    <property type="match status" value="9"/>
</dbReference>